<dbReference type="InterPro" id="IPR011009">
    <property type="entry name" value="Kinase-like_dom_sf"/>
</dbReference>
<feature type="region of interest" description="Disordered" evidence="10">
    <location>
        <begin position="68"/>
        <end position="92"/>
    </location>
</feature>
<evidence type="ECO:0000256" key="6">
    <source>
        <dbReference type="ARBA" id="ARBA00022777"/>
    </source>
</evidence>
<keyword evidence="7" id="KW-0067">ATP-binding</keyword>
<feature type="domain" description="Protein kinase" evidence="12">
    <location>
        <begin position="1"/>
        <end position="81"/>
    </location>
</feature>
<dbReference type="Pfam" id="PF00069">
    <property type="entry name" value="Pkinase"/>
    <property type="match status" value="1"/>
</dbReference>
<feature type="domain" description="AGC-kinase C-terminal" evidence="13">
    <location>
        <begin position="109"/>
        <end position="152"/>
    </location>
</feature>
<keyword evidence="4" id="KW-0808">Transferase</keyword>
<feature type="signal peptide" evidence="11">
    <location>
        <begin position="1"/>
        <end position="20"/>
    </location>
</feature>
<dbReference type="EMBL" id="VZSQ01000492">
    <property type="protein sequence ID" value="NWZ60281.1"/>
    <property type="molecule type" value="Genomic_DNA"/>
</dbReference>
<organism evidence="14 15">
    <name type="scientific">Haliaeetus albicilla</name>
    <name type="common">White-tailed sea-eagle</name>
    <name type="synonym">Falco albicilla</name>
    <dbReference type="NCBI Taxonomy" id="8969"/>
    <lineage>
        <taxon>Eukaryota</taxon>
        <taxon>Metazoa</taxon>
        <taxon>Chordata</taxon>
        <taxon>Craniata</taxon>
        <taxon>Vertebrata</taxon>
        <taxon>Euteleostomi</taxon>
        <taxon>Archelosauria</taxon>
        <taxon>Archosauria</taxon>
        <taxon>Dinosauria</taxon>
        <taxon>Saurischia</taxon>
        <taxon>Theropoda</taxon>
        <taxon>Coelurosauria</taxon>
        <taxon>Aves</taxon>
        <taxon>Neognathae</taxon>
        <taxon>Neoaves</taxon>
        <taxon>Telluraves</taxon>
        <taxon>Accipitrimorphae</taxon>
        <taxon>Accipitriformes</taxon>
        <taxon>Accipitridae</taxon>
        <taxon>Accipitrinae</taxon>
        <taxon>Haliaeetus</taxon>
    </lineage>
</organism>
<evidence type="ECO:0000256" key="4">
    <source>
        <dbReference type="ARBA" id="ARBA00022679"/>
    </source>
</evidence>
<evidence type="ECO:0000256" key="7">
    <source>
        <dbReference type="ARBA" id="ARBA00022840"/>
    </source>
</evidence>
<dbReference type="InterPro" id="IPR050236">
    <property type="entry name" value="Ser_Thr_kinase_AGC"/>
</dbReference>
<comment type="similarity">
    <text evidence="1">Belongs to the protein kinase superfamily. AGC Ser/Thr protein kinase family.</text>
</comment>
<dbReference type="GO" id="GO:0035556">
    <property type="term" value="P:intracellular signal transduction"/>
    <property type="evidence" value="ECO:0007669"/>
    <property type="project" value="TreeGrafter"/>
</dbReference>
<sequence length="152" mass="16502">GKPVDWWAMGIVLYEFLVGCVPFFGDTPEELFGQVISDEILWPEGDEALPPDAQHLISCLLQPDPLRRLGAGETPHPHPRPPPWAAIPADPIPIPAGGAQEVKAHGFFAALDWTGLLRQKAEFVPHLESEEDTSYFDSEGPPGHPGNNSGPL</sequence>
<feature type="non-terminal residue" evidence="14">
    <location>
        <position position="1"/>
    </location>
</feature>
<dbReference type="InterPro" id="IPR000961">
    <property type="entry name" value="AGC-kinase_C"/>
</dbReference>
<evidence type="ECO:0000256" key="3">
    <source>
        <dbReference type="ARBA" id="ARBA00022527"/>
    </source>
</evidence>
<dbReference type="Proteomes" id="UP000585422">
    <property type="component" value="Unassembled WGS sequence"/>
</dbReference>
<dbReference type="PROSITE" id="PS51285">
    <property type="entry name" value="AGC_KINASE_CTER"/>
    <property type="match status" value="1"/>
</dbReference>
<protein>
    <recommendedName>
        <fullName evidence="2">non-specific serine/threonine protein kinase</fullName>
        <ecNumber evidence="2">2.7.11.1</ecNumber>
    </recommendedName>
</protein>
<dbReference type="PANTHER" id="PTHR24356:SF150">
    <property type="entry name" value="MICROTUBULE-ASSOCIATED SERINE_THREONINE-PROTEIN KINASE 1"/>
    <property type="match status" value="1"/>
</dbReference>
<dbReference type="GO" id="GO:0005524">
    <property type="term" value="F:ATP binding"/>
    <property type="evidence" value="ECO:0007669"/>
    <property type="project" value="UniProtKB-KW"/>
</dbReference>
<evidence type="ECO:0000256" key="11">
    <source>
        <dbReference type="SAM" id="SignalP"/>
    </source>
</evidence>
<keyword evidence="3" id="KW-0723">Serine/threonine-protein kinase</keyword>
<dbReference type="PANTHER" id="PTHR24356">
    <property type="entry name" value="SERINE/THREONINE-PROTEIN KINASE"/>
    <property type="match status" value="1"/>
</dbReference>
<name>A0A7K7NZ03_HALAL</name>
<keyword evidence="15" id="KW-1185">Reference proteome</keyword>
<evidence type="ECO:0000256" key="5">
    <source>
        <dbReference type="ARBA" id="ARBA00022741"/>
    </source>
</evidence>
<dbReference type="EC" id="2.7.11.1" evidence="2"/>
<evidence type="ECO:0000256" key="10">
    <source>
        <dbReference type="SAM" id="MobiDB-lite"/>
    </source>
</evidence>
<keyword evidence="11" id="KW-0732">Signal</keyword>
<evidence type="ECO:0000256" key="9">
    <source>
        <dbReference type="ARBA" id="ARBA00048679"/>
    </source>
</evidence>
<proteinExistence type="inferred from homology"/>
<dbReference type="AlphaFoldDB" id="A0A7K7NZ03"/>
<comment type="catalytic activity">
    <reaction evidence="9">
        <text>L-seryl-[protein] + ATP = O-phospho-L-seryl-[protein] + ADP + H(+)</text>
        <dbReference type="Rhea" id="RHEA:17989"/>
        <dbReference type="Rhea" id="RHEA-COMP:9863"/>
        <dbReference type="Rhea" id="RHEA-COMP:11604"/>
        <dbReference type="ChEBI" id="CHEBI:15378"/>
        <dbReference type="ChEBI" id="CHEBI:29999"/>
        <dbReference type="ChEBI" id="CHEBI:30616"/>
        <dbReference type="ChEBI" id="CHEBI:83421"/>
        <dbReference type="ChEBI" id="CHEBI:456216"/>
        <dbReference type="EC" id="2.7.11.1"/>
    </reaction>
</comment>
<gene>
    <name evidence="14" type="primary">Mast1_0</name>
    <name evidence="14" type="ORF">HALALB_R10438</name>
</gene>
<evidence type="ECO:0000256" key="1">
    <source>
        <dbReference type="ARBA" id="ARBA00009903"/>
    </source>
</evidence>
<dbReference type="SUPFAM" id="SSF56112">
    <property type="entry name" value="Protein kinase-like (PK-like)"/>
    <property type="match status" value="1"/>
</dbReference>
<reference evidence="14 15" key="1">
    <citation type="submission" date="2019-09" db="EMBL/GenBank/DDBJ databases">
        <title>Bird 10,000 Genomes (B10K) Project - Family phase.</title>
        <authorList>
            <person name="Zhang G."/>
        </authorList>
    </citation>
    <scope>NUCLEOTIDE SEQUENCE [LARGE SCALE GENOMIC DNA]</scope>
    <source>
        <strain evidence="14">OUT-0040</strain>
        <tissue evidence="14">Blood</tissue>
    </source>
</reference>
<evidence type="ECO:0000256" key="8">
    <source>
        <dbReference type="ARBA" id="ARBA00047899"/>
    </source>
</evidence>
<dbReference type="Gene3D" id="1.10.510.10">
    <property type="entry name" value="Transferase(Phosphotransferase) domain 1"/>
    <property type="match status" value="1"/>
</dbReference>
<accession>A0A7K7NZ03</accession>
<comment type="caution">
    <text evidence="14">The sequence shown here is derived from an EMBL/GenBank/DDBJ whole genome shotgun (WGS) entry which is preliminary data.</text>
</comment>
<evidence type="ECO:0000259" key="12">
    <source>
        <dbReference type="PROSITE" id="PS50011"/>
    </source>
</evidence>
<evidence type="ECO:0000313" key="15">
    <source>
        <dbReference type="Proteomes" id="UP000585422"/>
    </source>
</evidence>
<feature type="non-terminal residue" evidence="14">
    <location>
        <position position="152"/>
    </location>
</feature>
<dbReference type="GO" id="GO:0004674">
    <property type="term" value="F:protein serine/threonine kinase activity"/>
    <property type="evidence" value="ECO:0007669"/>
    <property type="project" value="UniProtKB-KW"/>
</dbReference>
<feature type="compositionally biased region" description="Pro residues" evidence="10">
    <location>
        <begin position="80"/>
        <end position="92"/>
    </location>
</feature>
<dbReference type="OrthoDB" id="10070999at2759"/>
<evidence type="ECO:0000256" key="2">
    <source>
        <dbReference type="ARBA" id="ARBA00012513"/>
    </source>
</evidence>
<feature type="chain" id="PRO_5029740287" description="non-specific serine/threonine protein kinase" evidence="11">
    <location>
        <begin position="21"/>
        <end position="152"/>
    </location>
</feature>
<keyword evidence="5" id="KW-0547">Nucleotide-binding</keyword>
<dbReference type="InterPro" id="IPR000719">
    <property type="entry name" value="Prot_kinase_dom"/>
</dbReference>
<evidence type="ECO:0000259" key="13">
    <source>
        <dbReference type="PROSITE" id="PS51285"/>
    </source>
</evidence>
<dbReference type="PROSITE" id="PS50011">
    <property type="entry name" value="PROTEIN_KINASE_DOM"/>
    <property type="match status" value="1"/>
</dbReference>
<keyword evidence="6 14" id="KW-0418">Kinase</keyword>
<comment type="catalytic activity">
    <reaction evidence="8">
        <text>L-threonyl-[protein] + ATP = O-phospho-L-threonyl-[protein] + ADP + H(+)</text>
        <dbReference type="Rhea" id="RHEA:46608"/>
        <dbReference type="Rhea" id="RHEA-COMP:11060"/>
        <dbReference type="Rhea" id="RHEA-COMP:11605"/>
        <dbReference type="ChEBI" id="CHEBI:15378"/>
        <dbReference type="ChEBI" id="CHEBI:30013"/>
        <dbReference type="ChEBI" id="CHEBI:30616"/>
        <dbReference type="ChEBI" id="CHEBI:61977"/>
        <dbReference type="ChEBI" id="CHEBI:456216"/>
        <dbReference type="EC" id="2.7.11.1"/>
    </reaction>
</comment>
<feature type="region of interest" description="Disordered" evidence="10">
    <location>
        <begin position="128"/>
        <end position="152"/>
    </location>
</feature>
<dbReference type="Gene3D" id="3.30.200.20">
    <property type="entry name" value="Phosphorylase Kinase, domain 1"/>
    <property type="match status" value="1"/>
</dbReference>
<dbReference type="GO" id="GO:0007010">
    <property type="term" value="P:cytoskeleton organization"/>
    <property type="evidence" value="ECO:0007669"/>
    <property type="project" value="TreeGrafter"/>
</dbReference>
<evidence type="ECO:0000313" key="14">
    <source>
        <dbReference type="EMBL" id="NWZ60281.1"/>
    </source>
</evidence>